<dbReference type="AlphaFoldDB" id="A0A426X574"/>
<dbReference type="EMBL" id="AMZH03026376">
    <property type="protein sequence ID" value="RRT34633.1"/>
    <property type="molecule type" value="Genomic_DNA"/>
</dbReference>
<proteinExistence type="predicted"/>
<protein>
    <submittedName>
        <fullName evidence="1">Uncharacterized protein</fullName>
    </submittedName>
</protein>
<evidence type="ECO:0000313" key="1">
    <source>
        <dbReference type="EMBL" id="RRT34633.1"/>
    </source>
</evidence>
<comment type="caution">
    <text evidence="1">The sequence shown here is derived from an EMBL/GenBank/DDBJ whole genome shotgun (WGS) entry which is preliminary data.</text>
</comment>
<organism evidence="1 2">
    <name type="scientific">Ensete ventricosum</name>
    <name type="common">Abyssinian banana</name>
    <name type="synonym">Musa ensete</name>
    <dbReference type="NCBI Taxonomy" id="4639"/>
    <lineage>
        <taxon>Eukaryota</taxon>
        <taxon>Viridiplantae</taxon>
        <taxon>Streptophyta</taxon>
        <taxon>Embryophyta</taxon>
        <taxon>Tracheophyta</taxon>
        <taxon>Spermatophyta</taxon>
        <taxon>Magnoliopsida</taxon>
        <taxon>Liliopsida</taxon>
        <taxon>Zingiberales</taxon>
        <taxon>Musaceae</taxon>
        <taxon>Ensete</taxon>
    </lineage>
</organism>
<gene>
    <name evidence="1" type="ORF">B296_00047583</name>
</gene>
<accession>A0A426X574</accession>
<name>A0A426X574_ENSVE</name>
<reference evidence="1 2" key="1">
    <citation type="journal article" date="2014" name="Agronomy (Basel)">
        <title>A Draft Genome Sequence for Ensete ventricosum, the Drought-Tolerant Tree Against Hunger.</title>
        <authorList>
            <person name="Harrison J."/>
            <person name="Moore K.A."/>
            <person name="Paszkiewicz K."/>
            <person name="Jones T."/>
            <person name="Grant M."/>
            <person name="Ambacheew D."/>
            <person name="Muzemil S."/>
            <person name="Studholme D.J."/>
        </authorList>
    </citation>
    <scope>NUCLEOTIDE SEQUENCE [LARGE SCALE GENOMIC DNA]</scope>
</reference>
<dbReference type="Proteomes" id="UP000287651">
    <property type="component" value="Unassembled WGS sequence"/>
</dbReference>
<sequence length="95" mass="10224">MIGAMELQLADGPRSILSIGPAFGRCSGISLKFTRRFAEGIGKLAWNTLGDRRKKTGRLAAIMPEVIGLAGTGRLNRLYPGIWVLSVVDPPKTSE</sequence>
<evidence type="ECO:0000313" key="2">
    <source>
        <dbReference type="Proteomes" id="UP000287651"/>
    </source>
</evidence>